<dbReference type="EMBL" id="VWPK01000084">
    <property type="protein sequence ID" value="KAA5608412.1"/>
    <property type="molecule type" value="Genomic_DNA"/>
</dbReference>
<comment type="similarity">
    <text evidence="1">Belongs to the PhzF family.</text>
</comment>
<accession>A0A5M6IJQ9</accession>
<feature type="active site" evidence="2">
    <location>
        <position position="47"/>
    </location>
</feature>
<dbReference type="Gene3D" id="3.10.310.10">
    <property type="entry name" value="Diaminopimelate Epimerase, Chain A, domain 1"/>
    <property type="match status" value="2"/>
</dbReference>
<dbReference type="SUPFAM" id="SSF54506">
    <property type="entry name" value="Diaminopimelate epimerase-like"/>
    <property type="match status" value="1"/>
</dbReference>
<organism evidence="3 4">
    <name type="scientific">Rhodovastum atsumiense</name>
    <dbReference type="NCBI Taxonomy" id="504468"/>
    <lineage>
        <taxon>Bacteria</taxon>
        <taxon>Pseudomonadati</taxon>
        <taxon>Pseudomonadota</taxon>
        <taxon>Alphaproteobacteria</taxon>
        <taxon>Acetobacterales</taxon>
        <taxon>Acetobacteraceae</taxon>
        <taxon>Rhodovastum</taxon>
    </lineage>
</organism>
<dbReference type="Pfam" id="PF02567">
    <property type="entry name" value="PhzC-PhzF"/>
    <property type="match status" value="1"/>
</dbReference>
<dbReference type="PANTHER" id="PTHR13774">
    <property type="entry name" value="PHENAZINE BIOSYNTHESIS PROTEIN"/>
    <property type="match status" value="1"/>
</dbReference>
<protein>
    <submittedName>
        <fullName evidence="3">PhzF family phenazine biosynthesis protein</fullName>
    </submittedName>
</protein>
<evidence type="ECO:0000256" key="2">
    <source>
        <dbReference type="PIRSR" id="PIRSR016184-1"/>
    </source>
</evidence>
<dbReference type="OrthoDB" id="9788221at2"/>
<sequence length="302" mass="32194">MPTYEYVTVDVFTDRRFGGNPLAVFPDARGLSDAQMQDLAREFNYSETTFVLPPADPRHTAEVRIFTPTTELPFAGHPNVGTGYVLASRAQAVPDHFTFEEKAGLVRVHILRDEAGRPNGARISSPQSLSVGIAVPTDLVAAAASLEDADIATTTHEPLVASVGTKFVIAEVASVDALRRAVPDIGRFRHAVVELDELQGRFALYLYARVEGDATRLRARMFAPLGGVIEDPATGSANATVAALLTSLAPGSDVDLAYDISQGEEIGRPSRLLATARKTAEGPVLSTVAGNCVPVMRGQVEI</sequence>
<comment type="caution">
    <text evidence="3">The sequence shown here is derived from an EMBL/GenBank/DDBJ whole genome shotgun (WGS) entry which is preliminary data.</text>
</comment>
<dbReference type="GO" id="GO:0005737">
    <property type="term" value="C:cytoplasm"/>
    <property type="evidence" value="ECO:0007669"/>
    <property type="project" value="TreeGrafter"/>
</dbReference>
<dbReference type="InterPro" id="IPR003719">
    <property type="entry name" value="Phenazine_PhzF-like"/>
</dbReference>
<dbReference type="PIRSF" id="PIRSF016184">
    <property type="entry name" value="PhzC_PhzF"/>
    <property type="match status" value="1"/>
</dbReference>
<dbReference type="Proteomes" id="UP000325255">
    <property type="component" value="Unassembled WGS sequence"/>
</dbReference>
<dbReference type="NCBIfam" id="TIGR00654">
    <property type="entry name" value="PhzF_family"/>
    <property type="match status" value="1"/>
</dbReference>
<evidence type="ECO:0000313" key="4">
    <source>
        <dbReference type="Proteomes" id="UP000325255"/>
    </source>
</evidence>
<reference evidence="3 4" key="1">
    <citation type="submission" date="2019-09" db="EMBL/GenBank/DDBJ databases">
        <title>Genome sequence of Rhodovastum atsumiense, a diverse member of the Acetobacteraceae family of non-sulfur purple photosynthetic bacteria.</title>
        <authorList>
            <person name="Meyer T."/>
            <person name="Kyndt J."/>
        </authorList>
    </citation>
    <scope>NUCLEOTIDE SEQUENCE [LARGE SCALE GENOMIC DNA]</scope>
    <source>
        <strain evidence="3 4">DSM 21279</strain>
    </source>
</reference>
<dbReference type="GO" id="GO:0016853">
    <property type="term" value="F:isomerase activity"/>
    <property type="evidence" value="ECO:0007669"/>
    <property type="project" value="TreeGrafter"/>
</dbReference>
<evidence type="ECO:0000256" key="1">
    <source>
        <dbReference type="ARBA" id="ARBA00008270"/>
    </source>
</evidence>
<dbReference type="AlphaFoldDB" id="A0A5M6IJQ9"/>
<evidence type="ECO:0000313" key="3">
    <source>
        <dbReference type="EMBL" id="KAA5608412.1"/>
    </source>
</evidence>
<dbReference type="PANTHER" id="PTHR13774:SF32">
    <property type="entry name" value="ANTISENSE-ENHANCING SEQUENCE 1"/>
    <property type="match status" value="1"/>
</dbReference>
<dbReference type="RefSeq" id="WP_150045402.1">
    <property type="nucleotide sequence ID" value="NZ_OW485601.1"/>
</dbReference>
<keyword evidence="4" id="KW-1185">Reference proteome</keyword>
<proteinExistence type="inferred from homology"/>
<name>A0A5M6IJQ9_9PROT</name>
<gene>
    <name evidence="3" type="ORF">F1189_29220</name>
</gene>